<proteinExistence type="predicted"/>
<accession>A0ACB9VK63</accession>
<comment type="caution">
    <text evidence="1">The sequence shown here is derived from an EMBL/GenBank/DDBJ whole genome shotgun (WGS) entry which is preliminary data.</text>
</comment>
<evidence type="ECO:0000313" key="1">
    <source>
        <dbReference type="EMBL" id="KAI4589929.1"/>
    </source>
</evidence>
<dbReference type="Proteomes" id="UP001057279">
    <property type="component" value="Linkage Group LG01"/>
</dbReference>
<protein>
    <submittedName>
        <fullName evidence="1">Uncharacterized protein</fullName>
    </submittedName>
</protein>
<gene>
    <name evidence="1" type="ORF">MJG53_000978</name>
</gene>
<organism evidence="1 2">
    <name type="scientific">Ovis ammon polii x Ovis aries</name>
    <dbReference type="NCBI Taxonomy" id="2918886"/>
    <lineage>
        <taxon>Eukaryota</taxon>
        <taxon>Metazoa</taxon>
        <taxon>Chordata</taxon>
        <taxon>Craniata</taxon>
        <taxon>Vertebrata</taxon>
        <taxon>Euteleostomi</taxon>
        <taxon>Mammalia</taxon>
        <taxon>Eutheria</taxon>
        <taxon>Laurasiatheria</taxon>
        <taxon>Artiodactyla</taxon>
        <taxon>Ruminantia</taxon>
        <taxon>Pecora</taxon>
        <taxon>Bovidae</taxon>
        <taxon>Caprinae</taxon>
        <taxon>Ovis</taxon>
    </lineage>
</organism>
<keyword evidence="2" id="KW-1185">Reference proteome</keyword>
<dbReference type="EMBL" id="CM043026">
    <property type="protein sequence ID" value="KAI4589929.1"/>
    <property type="molecule type" value="Genomic_DNA"/>
</dbReference>
<evidence type="ECO:0000313" key="2">
    <source>
        <dbReference type="Proteomes" id="UP001057279"/>
    </source>
</evidence>
<reference evidence="1" key="1">
    <citation type="submission" date="2022-03" db="EMBL/GenBank/DDBJ databases">
        <title>Genomic analyses of argali, domestic sheep and their hybrids provide insights into chromosomal evolution, heterosis and genetic basis of agronomic traits.</title>
        <authorList>
            <person name="Li M."/>
        </authorList>
    </citation>
    <scope>NUCLEOTIDE SEQUENCE</scope>
    <source>
        <strain evidence="1">F1 hybrid</strain>
    </source>
</reference>
<name>A0ACB9VK63_9CETA</name>
<sequence length="215" mass="23413">MQNKLYSPTSPPRQKSLRGRQDWRWTQTMVPAPRGLRFSVGKCGTFETASMGHSEASTALATPSALQNKQRSSQSTEWPPEPALGREDRLVLTLVAMALSSLDAGTADLDIDRQAPLPLPQPIPTGAALAKSLKSDFMDDIKVSKETRYWLQELLPVEARGGSSIQMSAAASYQPHPGKTGIDPESQSQVLVEQLTFHSRLKCASLLPAKNTQTS</sequence>